<dbReference type="SUPFAM" id="SSF51735">
    <property type="entry name" value="NAD(P)-binding Rossmann-fold domains"/>
    <property type="match status" value="1"/>
</dbReference>
<gene>
    <name evidence="1" type="ORF">OG563_01525</name>
</gene>
<dbReference type="Gene3D" id="3.40.50.720">
    <property type="entry name" value="NAD(P)-binding Rossmann-like Domain"/>
    <property type="match status" value="1"/>
</dbReference>
<dbReference type="RefSeq" id="WP_327099877.1">
    <property type="nucleotide sequence ID" value="NZ_CP109149.1"/>
</dbReference>
<organism evidence="1 2">
    <name type="scientific">Nocardia vinacea</name>
    <dbReference type="NCBI Taxonomy" id="96468"/>
    <lineage>
        <taxon>Bacteria</taxon>
        <taxon>Bacillati</taxon>
        <taxon>Actinomycetota</taxon>
        <taxon>Actinomycetes</taxon>
        <taxon>Mycobacteriales</taxon>
        <taxon>Nocardiaceae</taxon>
        <taxon>Nocardia</taxon>
    </lineage>
</organism>
<evidence type="ECO:0000313" key="2">
    <source>
        <dbReference type="Proteomes" id="UP001432062"/>
    </source>
</evidence>
<dbReference type="InterPro" id="IPR011032">
    <property type="entry name" value="GroES-like_sf"/>
</dbReference>
<accession>A0ABZ1YUK7</accession>
<name>A0ABZ1YUK7_9NOCA</name>
<sequence length="324" mass="33194">MKAAVLRSAGESPVYADFDEPEVTEGRELVELVAAGIHPIVRSLAAGTHYGSTDAYPLIPGIDAVARTTDGALVYTGFPQAPYGTLAERMAVPARMRIPLPTGADPARIAGGLNPGLSSWLALRERRYALPNQHLGTVLILGATGAAGLLAVQNAFVLGADRVIAAGRNPSALERAAGYGATTVTLQDAKDATASALAEAIGTVAPSLVLDYVWGTPAEAAFAALGRQGLTEDDADIAYIQIGATAGAEAAVPAALLRSRRIAISGSGAGSASVQSILAAIPEYMQLIADGRLDTAVQEFPLSKIEEAWAAAQFGATRAVVVPD</sequence>
<proteinExistence type="predicted"/>
<evidence type="ECO:0000313" key="1">
    <source>
        <dbReference type="EMBL" id="WUV46967.1"/>
    </source>
</evidence>
<dbReference type="InterPro" id="IPR051397">
    <property type="entry name" value="Zn-ADH-like_protein"/>
</dbReference>
<dbReference type="SUPFAM" id="SSF50129">
    <property type="entry name" value="GroES-like"/>
    <property type="match status" value="1"/>
</dbReference>
<dbReference type="PANTHER" id="PTHR43677">
    <property type="entry name" value="SHORT-CHAIN DEHYDROGENASE/REDUCTASE"/>
    <property type="match status" value="1"/>
</dbReference>
<protein>
    <submittedName>
        <fullName evidence="1">Zinc-binding alcohol dehydrogenase family protein</fullName>
    </submittedName>
</protein>
<dbReference type="InterPro" id="IPR036291">
    <property type="entry name" value="NAD(P)-bd_dom_sf"/>
</dbReference>
<dbReference type="Proteomes" id="UP001432062">
    <property type="component" value="Chromosome"/>
</dbReference>
<dbReference type="Gene3D" id="3.90.180.10">
    <property type="entry name" value="Medium-chain alcohol dehydrogenases, catalytic domain"/>
    <property type="match status" value="2"/>
</dbReference>
<keyword evidence="2" id="KW-1185">Reference proteome</keyword>
<dbReference type="EMBL" id="CP109441">
    <property type="protein sequence ID" value="WUV46967.1"/>
    <property type="molecule type" value="Genomic_DNA"/>
</dbReference>
<dbReference type="PANTHER" id="PTHR43677:SF11">
    <property type="entry name" value="ZINC-CONTAINING ALCOHOL DEHYDROGENASE"/>
    <property type="match status" value="1"/>
</dbReference>
<reference evidence="1" key="1">
    <citation type="submission" date="2022-10" db="EMBL/GenBank/DDBJ databases">
        <title>The complete genomes of actinobacterial strains from the NBC collection.</title>
        <authorList>
            <person name="Joergensen T.S."/>
            <person name="Alvarez Arevalo M."/>
            <person name="Sterndorff E.B."/>
            <person name="Faurdal D."/>
            <person name="Vuksanovic O."/>
            <person name="Mourched A.-S."/>
            <person name="Charusanti P."/>
            <person name="Shaw S."/>
            <person name="Blin K."/>
            <person name="Weber T."/>
        </authorList>
    </citation>
    <scope>NUCLEOTIDE SEQUENCE</scope>
    <source>
        <strain evidence="1">NBC_01482</strain>
    </source>
</reference>